<dbReference type="InterPro" id="IPR025352">
    <property type="entry name" value="DUF4256"/>
</dbReference>
<dbReference type="Proteomes" id="UP000516438">
    <property type="component" value="Chromosome"/>
</dbReference>
<evidence type="ECO:0000313" key="2">
    <source>
        <dbReference type="Proteomes" id="UP000516438"/>
    </source>
</evidence>
<gene>
    <name evidence="1" type="ORF">H0S70_05460</name>
</gene>
<dbReference type="EMBL" id="CP060203">
    <property type="protein sequence ID" value="QNS42420.1"/>
    <property type="molecule type" value="Genomic_DNA"/>
</dbReference>
<name>A0A7H1DZL2_9FLAO</name>
<dbReference type="AlphaFoldDB" id="A0A7H1DZL2"/>
<dbReference type="KEGG" id="cmaq:H0S70_05460"/>
<accession>A0A7H1DZL2</accession>
<keyword evidence="2" id="KW-1185">Reference proteome</keyword>
<reference evidence="1 2" key="1">
    <citation type="submission" date="2020-07" db="EMBL/GenBank/DDBJ databases">
        <title>Complete genome and description of Chryseobacterium manosquense strain Marseille-Q2069 sp. nov.</title>
        <authorList>
            <person name="Boxberger M."/>
        </authorList>
    </citation>
    <scope>NUCLEOTIDE SEQUENCE [LARGE SCALE GENOMIC DNA]</scope>
    <source>
        <strain evidence="1 2">Marseille-Q2069</strain>
    </source>
</reference>
<dbReference type="Pfam" id="PF14066">
    <property type="entry name" value="DUF4256"/>
    <property type="match status" value="1"/>
</dbReference>
<sequence length="178" mass="20921">MDKDWLLKTLETRFNENMHRHENLKWENVLQKLETQPKKLEILQKMENFGGEPDVVGFDEKSGEFLFFDCSVESPKERRSYCYDREALDKRKENKPKNNVLDAAKDLGIELLTEKDYRFLQTLGNFDMKTSSWLKTPEKIRKLGGAIFGDFRYATVFIYHNGAESYYAAQGFRGKLNV</sequence>
<organism evidence="1 2">
    <name type="scientific">Chryseobacterium manosquense</name>
    <dbReference type="NCBI Taxonomy" id="2754694"/>
    <lineage>
        <taxon>Bacteria</taxon>
        <taxon>Pseudomonadati</taxon>
        <taxon>Bacteroidota</taxon>
        <taxon>Flavobacteriia</taxon>
        <taxon>Flavobacteriales</taxon>
        <taxon>Weeksellaceae</taxon>
        <taxon>Chryseobacterium group</taxon>
        <taxon>Chryseobacterium</taxon>
    </lineage>
</organism>
<proteinExistence type="predicted"/>
<evidence type="ECO:0000313" key="1">
    <source>
        <dbReference type="EMBL" id="QNS42420.1"/>
    </source>
</evidence>
<dbReference type="RefSeq" id="WP_188321981.1">
    <property type="nucleotide sequence ID" value="NZ_CP060203.1"/>
</dbReference>
<protein>
    <submittedName>
        <fullName evidence="1">DUF4256 domain-containing protein</fullName>
    </submittedName>
</protein>